<dbReference type="GO" id="GO:0006260">
    <property type="term" value="P:DNA replication"/>
    <property type="evidence" value="ECO:0007669"/>
    <property type="project" value="UniProtKB-KW"/>
</dbReference>
<dbReference type="Pfam" id="PF01446">
    <property type="entry name" value="Rep_1"/>
    <property type="match status" value="1"/>
</dbReference>
<organism evidence="2">
    <name type="scientific">uncultured prokaryote</name>
    <dbReference type="NCBI Taxonomy" id="198431"/>
    <lineage>
        <taxon>unclassified sequences</taxon>
        <taxon>environmental samples</taxon>
    </lineage>
</organism>
<evidence type="ECO:0000256" key="1">
    <source>
        <dbReference type="ARBA" id="ARBA00022705"/>
    </source>
</evidence>
<proteinExistence type="predicted"/>
<keyword evidence="2" id="KW-0614">Plasmid</keyword>
<dbReference type="GO" id="GO:0003677">
    <property type="term" value="F:DNA binding"/>
    <property type="evidence" value="ECO:0007669"/>
    <property type="project" value="InterPro"/>
</dbReference>
<dbReference type="EMBL" id="LN853070">
    <property type="protein sequence ID" value="CRY94984.1"/>
    <property type="molecule type" value="Genomic_DNA"/>
</dbReference>
<geneLocation type="plasmid" evidence="2">
    <name>pRGRH0424</name>
</geneLocation>
<name>A0A0H5Q0P6_9ZZZZ</name>
<sequence length="342" mass="38757">MSVRKEKKPSVLAHEKASFFGVSSVGGDGFAPITTDNFNMFFSALQGEIDTKFTPKKEQTIILSDVYEAIDLKSRSSRVSSCGSYLEFHVMDSEKKLHQANFCRDRLCPMCNWRRSLKIFGQVSRVMDVLEADGYRFLFLTLTVRSCSAEELAETVQILFDGWRFLYHKHKRVKQSVCGSFRSLEVTRNNRTGLFHPHLHVILAVKPDYFHKGYISQAEWGQIWRSSCSLDYDPIIDIRTIKPNSKGISGAVAEVSKYAVKSTDFLHGSMNDKISFVSAFLSALTGRRLCSFTGVFSKVRRDLNLDDVESGDLVNVDGSDLRPDVSYLVVRYSWRSGVYVSL</sequence>
<evidence type="ECO:0000313" key="2">
    <source>
        <dbReference type="EMBL" id="CRY94984.1"/>
    </source>
</evidence>
<keyword evidence="1" id="KW-0235">DNA replication</keyword>
<dbReference type="AlphaFoldDB" id="A0A0H5Q0P6"/>
<dbReference type="InterPro" id="IPR000989">
    <property type="entry name" value="Rep"/>
</dbReference>
<reference evidence="2" key="1">
    <citation type="submission" date="2015-06" db="EMBL/GenBank/DDBJ databases">
        <authorList>
            <person name="Joergensen T."/>
        </authorList>
    </citation>
    <scope>NUCLEOTIDE SEQUENCE</scope>
    <source>
        <plasmid evidence="2">pRGRH0424</plasmid>
    </source>
</reference>
<accession>A0A0H5Q0P6</accession>
<reference evidence="2" key="2">
    <citation type="submission" date="2015-07" db="EMBL/GenBank/DDBJ databases">
        <title>Plasmids, circular viruses and viroids from rat gut.</title>
        <authorList>
            <person name="Jorgensen T.J."/>
            <person name="Hansen M.A."/>
            <person name="Xu Z."/>
            <person name="Tabak M.A."/>
            <person name="Sorensen S.J."/>
            <person name="Hansen L.H."/>
        </authorList>
    </citation>
    <scope>NUCLEOTIDE SEQUENCE</scope>
    <source>
        <plasmid evidence="2">pRGRH0424</plasmid>
    </source>
</reference>
<evidence type="ECO:0008006" key="3">
    <source>
        <dbReference type="Google" id="ProtNLM"/>
    </source>
</evidence>
<protein>
    <recommendedName>
        <fullName evidence="3">Replication protein</fullName>
    </recommendedName>
</protein>